<dbReference type="PROSITE" id="PS51257">
    <property type="entry name" value="PROKAR_LIPOPROTEIN"/>
    <property type="match status" value="1"/>
</dbReference>
<keyword evidence="1 3" id="KW-0732">Signal</keyword>
<feature type="compositionally biased region" description="Basic and acidic residues" evidence="2">
    <location>
        <begin position="38"/>
        <end position="47"/>
    </location>
</feature>
<dbReference type="STRING" id="55952.BU52_22840"/>
<accession>A0A081XMV9</accession>
<proteinExistence type="predicted"/>
<organism evidence="5 6">
    <name type="scientific">Streptomyces toyocaensis</name>
    <dbReference type="NCBI Taxonomy" id="55952"/>
    <lineage>
        <taxon>Bacteria</taxon>
        <taxon>Bacillati</taxon>
        <taxon>Actinomycetota</taxon>
        <taxon>Actinomycetes</taxon>
        <taxon>Kitasatosporales</taxon>
        <taxon>Streptomycetaceae</taxon>
        <taxon>Streptomyces</taxon>
    </lineage>
</organism>
<evidence type="ECO:0000313" key="5">
    <source>
        <dbReference type="EMBL" id="KES04882.1"/>
    </source>
</evidence>
<feature type="compositionally biased region" description="Low complexity" evidence="2">
    <location>
        <begin position="25"/>
        <end position="37"/>
    </location>
</feature>
<feature type="signal peptide" evidence="3">
    <location>
        <begin position="1"/>
        <end position="29"/>
    </location>
</feature>
<evidence type="ECO:0000256" key="3">
    <source>
        <dbReference type="SAM" id="SignalP"/>
    </source>
</evidence>
<dbReference type="AlphaFoldDB" id="A0A081XMV9"/>
<evidence type="ECO:0000256" key="1">
    <source>
        <dbReference type="ARBA" id="ARBA00022729"/>
    </source>
</evidence>
<dbReference type="PANTHER" id="PTHR35936">
    <property type="entry name" value="MEMBRANE-BOUND LYTIC MUREIN TRANSGLYCOSYLASE F"/>
    <property type="match status" value="1"/>
</dbReference>
<feature type="region of interest" description="Disordered" evidence="2">
    <location>
        <begin position="25"/>
        <end position="47"/>
    </location>
</feature>
<protein>
    <recommendedName>
        <fullName evidence="4">Solute-binding protein family 3/N-terminal domain-containing protein</fullName>
    </recommendedName>
</protein>
<evidence type="ECO:0000259" key="4">
    <source>
        <dbReference type="SMART" id="SM00062"/>
    </source>
</evidence>
<dbReference type="InterPro" id="IPR001638">
    <property type="entry name" value="Solute-binding_3/MltF_N"/>
</dbReference>
<sequence length="300" mass="31337">MRTLRTLAVPALSAVLLAALTACGGSASAGGDSTSHTTDSKGKRTYGECEVTGERGSIGLKTVEKDTLTVVGDLPSPGWWNGDTVRQIDNGYEYCMAATLAYRAGLPKLTVRNVSFDALVAGKSNDFDLALAEISITDERRKVVDFSAPYFASNIGVLVKSGSKATQDTITGLQLGVKQGTTGADFVRDKLRPEKAPKVFAGDVELQAAVQAGQIDAALTDVAIMLGKAKESKGKLEVIGQYDTGESYGALYPKGSENAAALDGAIEEMKKDGTLAGLASTYLTKAFGGDPEAIPLWSAK</sequence>
<dbReference type="Proteomes" id="UP000028341">
    <property type="component" value="Unassembled WGS sequence"/>
</dbReference>
<dbReference type="EMBL" id="JFCB01000022">
    <property type="protein sequence ID" value="KES04882.1"/>
    <property type="molecule type" value="Genomic_DNA"/>
</dbReference>
<name>A0A081XMV9_STRTO</name>
<gene>
    <name evidence="5" type="ORF">BU52_22840</name>
</gene>
<comment type="caution">
    <text evidence="5">The sequence shown here is derived from an EMBL/GenBank/DDBJ whole genome shotgun (WGS) entry which is preliminary data.</text>
</comment>
<dbReference type="RefSeq" id="WP_078903387.1">
    <property type="nucleotide sequence ID" value="NZ_JBFADL010000007.1"/>
</dbReference>
<dbReference type="CDD" id="cd13530">
    <property type="entry name" value="PBP2_peptides_like"/>
    <property type="match status" value="1"/>
</dbReference>
<dbReference type="SUPFAM" id="SSF53850">
    <property type="entry name" value="Periplasmic binding protein-like II"/>
    <property type="match status" value="1"/>
</dbReference>
<evidence type="ECO:0000313" key="6">
    <source>
        <dbReference type="Proteomes" id="UP000028341"/>
    </source>
</evidence>
<reference evidence="5 6" key="1">
    <citation type="submission" date="2014-02" db="EMBL/GenBank/DDBJ databases">
        <title>The genome announcement of Streptomyces toyocaensis NRRL15009.</title>
        <authorList>
            <person name="Hong H.-J."/>
            <person name="Kwun M.J."/>
        </authorList>
    </citation>
    <scope>NUCLEOTIDE SEQUENCE [LARGE SCALE GENOMIC DNA]</scope>
    <source>
        <strain evidence="5 6">NRRL 15009</strain>
    </source>
</reference>
<feature type="domain" description="Solute-binding protein family 3/N-terminal" evidence="4">
    <location>
        <begin position="84"/>
        <end position="286"/>
    </location>
</feature>
<dbReference type="eggNOG" id="COG0834">
    <property type="taxonomic scope" value="Bacteria"/>
</dbReference>
<dbReference type="Gene3D" id="3.40.190.10">
    <property type="entry name" value="Periplasmic binding protein-like II"/>
    <property type="match status" value="2"/>
</dbReference>
<evidence type="ECO:0000256" key="2">
    <source>
        <dbReference type="SAM" id="MobiDB-lite"/>
    </source>
</evidence>
<feature type="chain" id="PRO_5038640487" description="Solute-binding protein family 3/N-terminal domain-containing protein" evidence="3">
    <location>
        <begin position="30"/>
        <end position="300"/>
    </location>
</feature>
<keyword evidence="6" id="KW-1185">Reference proteome</keyword>
<dbReference type="Pfam" id="PF00497">
    <property type="entry name" value="SBP_bac_3"/>
    <property type="match status" value="1"/>
</dbReference>
<dbReference type="SMART" id="SM00062">
    <property type="entry name" value="PBPb"/>
    <property type="match status" value="1"/>
</dbReference>